<protein>
    <submittedName>
        <fullName evidence="1">Uncharacterized protein</fullName>
    </submittedName>
</protein>
<name>A0A382BI37_9ZZZZ</name>
<organism evidence="1">
    <name type="scientific">marine metagenome</name>
    <dbReference type="NCBI Taxonomy" id="408172"/>
    <lineage>
        <taxon>unclassified sequences</taxon>
        <taxon>metagenomes</taxon>
        <taxon>ecological metagenomes</taxon>
    </lineage>
</organism>
<reference evidence="1" key="1">
    <citation type="submission" date="2018-05" db="EMBL/GenBank/DDBJ databases">
        <authorList>
            <person name="Lanie J.A."/>
            <person name="Ng W.-L."/>
            <person name="Kazmierczak K.M."/>
            <person name="Andrzejewski T.M."/>
            <person name="Davidsen T.M."/>
            <person name="Wayne K.J."/>
            <person name="Tettelin H."/>
            <person name="Glass J.I."/>
            <person name="Rusch D."/>
            <person name="Podicherti R."/>
            <person name="Tsui H.-C.T."/>
            <person name="Winkler M.E."/>
        </authorList>
    </citation>
    <scope>NUCLEOTIDE SEQUENCE</scope>
</reference>
<sequence>MKRLPPTFLSLFFFVAAQVNLSASPEISFLNYRDGETLPYPLAVVKGQCKDDLKEISLELNGETLTFPVREHRFNCIVMLQEGANDLKYKLPRSEHTFRLTYKPSNNPRKLRIVYTYLKASEGKYWDLVKKETGTKEEIKNKIALSALMYQTSLAELMKNSGYGRMTFEIMPTEDGGLVHELEIDKTPQEMILGGTRLRDSLFKAKYPYDDKIQDAWVAAYVKNALDGEKGLPGQTAANRNRIHFITIKWGYNPSSLNELNWALVEDTFLGNKRLTSGTAGLWLHEAGHTFYGQHTLKEGIMNSGGRWLYNQFLLLNAYKHSDNDEIALVDSTDPIPVMQPATSLVHYMNPFVNAAIAEKDILPRAPTLDSLTLAEDDDNFIIESVRGIRSVEFYEYSFSGTG</sequence>
<dbReference type="InterPro" id="IPR021917">
    <property type="entry name" value="Unchr_Zn-peptidase-like"/>
</dbReference>
<proteinExistence type="predicted"/>
<accession>A0A382BI37</accession>
<gene>
    <name evidence="1" type="ORF">METZ01_LOCUS166133</name>
</gene>
<dbReference type="PANTHER" id="PTHR21054">
    <property type="entry name" value="ZINC METALLOPROTEINASE-RELATED"/>
    <property type="match status" value="1"/>
</dbReference>
<feature type="non-terminal residue" evidence="1">
    <location>
        <position position="403"/>
    </location>
</feature>
<dbReference type="InterPro" id="IPR053002">
    <property type="entry name" value="Metalloproteinase_M10B"/>
</dbReference>
<dbReference type="Pfam" id="PF12044">
    <property type="entry name" value="Metallopep"/>
    <property type="match status" value="1"/>
</dbReference>
<evidence type="ECO:0000313" key="1">
    <source>
        <dbReference type="EMBL" id="SVB13279.1"/>
    </source>
</evidence>
<dbReference type="AlphaFoldDB" id="A0A382BI37"/>
<dbReference type="EMBL" id="UINC01029847">
    <property type="protein sequence ID" value="SVB13279.1"/>
    <property type="molecule type" value="Genomic_DNA"/>
</dbReference>
<dbReference type="PANTHER" id="PTHR21054:SF2">
    <property type="entry name" value="MIP04191P"/>
    <property type="match status" value="1"/>
</dbReference>